<dbReference type="EMBL" id="JAUZQE010000013">
    <property type="protein sequence ID" value="MDR4125838.1"/>
    <property type="molecule type" value="Genomic_DNA"/>
</dbReference>
<evidence type="ECO:0000313" key="2">
    <source>
        <dbReference type="Proteomes" id="UP001232156"/>
    </source>
</evidence>
<protein>
    <submittedName>
        <fullName evidence="1">Uncharacterized protein</fullName>
    </submittedName>
</protein>
<dbReference type="RefSeq" id="WP_165278058.1">
    <property type="nucleotide sequence ID" value="NZ_JAUZQE010000013.1"/>
</dbReference>
<evidence type="ECO:0000313" key="1">
    <source>
        <dbReference type="EMBL" id="MDR4125838.1"/>
    </source>
</evidence>
<sequence length="59" mass="6960">MKNDLKYYRDTPLGQQLGVHFKNRDALRRSIPLFSFSLSGIRKKLEADTQRNDRDLQHA</sequence>
<reference evidence="1 2" key="1">
    <citation type="submission" date="2023-08" db="EMBL/GenBank/DDBJ databases">
        <title>Alcaligenaceae gen. nov., a novel taxon isolated from the sludge of Yixing Pesticide Factory.</title>
        <authorList>
            <person name="Ruan L."/>
        </authorList>
    </citation>
    <scope>NUCLEOTIDE SEQUENCE [LARGE SCALE GENOMIC DNA]</scope>
    <source>
        <strain evidence="1 2">LG-2</strain>
    </source>
</reference>
<keyword evidence="2" id="KW-1185">Reference proteome</keyword>
<comment type="caution">
    <text evidence="1">The sequence shown here is derived from an EMBL/GenBank/DDBJ whole genome shotgun (WGS) entry which is preliminary data.</text>
</comment>
<accession>A0ABU1D5Y2</accession>
<name>A0ABU1D5Y2_9BURK</name>
<dbReference type="Proteomes" id="UP001232156">
    <property type="component" value="Unassembled WGS sequence"/>
</dbReference>
<gene>
    <name evidence="1" type="ORF">Q8947_07550</name>
</gene>
<proteinExistence type="predicted"/>
<organism evidence="1 2">
    <name type="scientific">Yanghanlia caeni</name>
    <dbReference type="NCBI Taxonomy" id="3064283"/>
    <lineage>
        <taxon>Bacteria</taxon>
        <taxon>Pseudomonadati</taxon>
        <taxon>Pseudomonadota</taxon>
        <taxon>Betaproteobacteria</taxon>
        <taxon>Burkholderiales</taxon>
        <taxon>Alcaligenaceae</taxon>
        <taxon>Yanghanlia</taxon>
    </lineage>
</organism>